<evidence type="ECO:0000313" key="13">
    <source>
        <dbReference type="Proteomes" id="UP000467840"/>
    </source>
</evidence>
<feature type="transmembrane region" description="Helical" evidence="10">
    <location>
        <begin position="216"/>
        <end position="237"/>
    </location>
</feature>
<evidence type="ECO:0000256" key="3">
    <source>
        <dbReference type="ARBA" id="ARBA00022448"/>
    </source>
</evidence>
<evidence type="ECO:0000256" key="5">
    <source>
        <dbReference type="ARBA" id="ARBA00022837"/>
    </source>
</evidence>
<protein>
    <recommendedName>
        <fullName evidence="11">Potassium channel domain-containing protein</fullName>
    </recommendedName>
</protein>
<proteinExistence type="inferred from homology"/>
<dbReference type="PANTHER" id="PTHR11003:SF303">
    <property type="entry name" value="OS01G0696100 PROTEIN"/>
    <property type="match status" value="1"/>
</dbReference>
<keyword evidence="7" id="KW-0406">Ion transport</keyword>
<dbReference type="GO" id="GO:0005886">
    <property type="term" value="C:plasma membrane"/>
    <property type="evidence" value="ECO:0007669"/>
    <property type="project" value="TreeGrafter"/>
</dbReference>
<dbReference type="FunFam" id="1.10.287.70:FF:000167">
    <property type="entry name" value="Two-pore potassium channel 2-like"/>
    <property type="match status" value="1"/>
</dbReference>
<organism evidence="12 13">
    <name type="scientific">Hevea brasiliensis</name>
    <name type="common">Para rubber tree</name>
    <name type="synonym">Siphonia brasiliensis</name>
    <dbReference type="NCBI Taxonomy" id="3981"/>
    <lineage>
        <taxon>Eukaryota</taxon>
        <taxon>Viridiplantae</taxon>
        <taxon>Streptophyta</taxon>
        <taxon>Embryophyta</taxon>
        <taxon>Tracheophyta</taxon>
        <taxon>Spermatophyta</taxon>
        <taxon>Magnoliopsida</taxon>
        <taxon>eudicotyledons</taxon>
        <taxon>Gunneridae</taxon>
        <taxon>Pentapetalae</taxon>
        <taxon>rosids</taxon>
        <taxon>fabids</taxon>
        <taxon>Malpighiales</taxon>
        <taxon>Euphorbiaceae</taxon>
        <taxon>Crotonoideae</taxon>
        <taxon>Micrandreae</taxon>
        <taxon>Hevea</taxon>
    </lineage>
</organism>
<reference evidence="12 13" key="1">
    <citation type="journal article" date="2020" name="Mol. Plant">
        <title>The Chromosome-Based Rubber Tree Genome Provides New Insights into Spurge Genome Evolution and Rubber Biosynthesis.</title>
        <authorList>
            <person name="Liu J."/>
            <person name="Shi C."/>
            <person name="Shi C.C."/>
            <person name="Li W."/>
            <person name="Zhang Q.J."/>
            <person name="Zhang Y."/>
            <person name="Li K."/>
            <person name="Lu H.F."/>
            <person name="Shi C."/>
            <person name="Zhu S.T."/>
            <person name="Xiao Z.Y."/>
            <person name="Nan H."/>
            <person name="Yue Y."/>
            <person name="Zhu X.G."/>
            <person name="Wu Y."/>
            <person name="Hong X.N."/>
            <person name="Fan G.Y."/>
            <person name="Tong Y."/>
            <person name="Zhang D."/>
            <person name="Mao C.L."/>
            <person name="Liu Y.L."/>
            <person name="Hao S.J."/>
            <person name="Liu W.Q."/>
            <person name="Lv M.Q."/>
            <person name="Zhang H.B."/>
            <person name="Liu Y."/>
            <person name="Hu-Tang G.R."/>
            <person name="Wang J.P."/>
            <person name="Wang J.H."/>
            <person name="Sun Y.H."/>
            <person name="Ni S.B."/>
            <person name="Chen W.B."/>
            <person name="Zhang X.C."/>
            <person name="Jiao Y.N."/>
            <person name="Eichler E.E."/>
            <person name="Li G.H."/>
            <person name="Liu X."/>
            <person name="Gao L.Z."/>
        </authorList>
    </citation>
    <scope>NUCLEOTIDE SEQUENCE [LARGE SCALE GENOMIC DNA]</scope>
    <source>
        <strain evidence="13">cv. GT1</strain>
        <tissue evidence="12">Leaf</tissue>
    </source>
</reference>
<name>A0A6A6KPU7_HEVBR</name>
<accession>A0A6A6KPU7</accession>
<evidence type="ECO:0000256" key="6">
    <source>
        <dbReference type="ARBA" id="ARBA00022989"/>
    </source>
</evidence>
<feature type="domain" description="Potassium channel" evidence="11">
    <location>
        <begin position="224"/>
        <end position="291"/>
    </location>
</feature>
<keyword evidence="3" id="KW-0813">Transport</keyword>
<dbReference type="PANTHER" id="PTHR11003">
    <property type="entry name" value="POTASSIUM CHANNEL, SUBFAMILY K"/>
    <property type="match status" value="1"/>
</dbReference>
<feature type="transmembrane region" description="Helical" evidence="10">
    <location>
        <begin position="154"/>
        <end position="174"/>
    </location>
</feature>
<keyword evidence="4 10" id="KW-0812">Transmembrane</keyword>
<dbReference type="InterPro" id="IPR003280">
    <property type="entry name" value="2pore_dom_K_chnl"/>
</dbReference>
<dbReference type="Gene3D" id="1.10.287.70">
    <property type="match status" value="2"/>
</dbReference>
<dbReference type="InterPro" id="IPR018247">
    <property type="entry name" value="EF_Hand_1_Ca_BS"/>
</dbReference>
<feature type="transmembrane region" description="Helical" evidence="10">
    <location>
        <begin position="272"/>
        <end position="291"/>
    </location>
</feature>
<evidence type="ECO:0000256" key="8">
    <source>
        <dbReference type="ARBA" id="ARBA00023136"/>
    </source>
</evidence>
<dbReference type="GO" id="GO:0022841">
    <property type="term" value="F:potassium ion leak channel activity"/>
    <property type="evidence" value="ECO:0007669"/>
    <property type="project" value="TreeGrafter"/>
</dbReference>
<comment type="caution">
    <text evidence="12">The sequence shown here is derived from an EMBL/GenBank/DDBJ whole genome shotgun (WGS) entry which is preliminary data.</text>
</comment>
<keyword evidence="5" id="KW-0106">Calcium</keyword>
<evidence type="ECO:0000256" key="4">
    <source>
        <dbReference type="ARBA" id="ARBA00022692"/>
    </source>
</evidence>
<dbReference type="GO" id="GO:0030322">
    <property type="term" value="P:stabilization of membrane potential"/>
    <property type="evidence" value="ECO:0007669"/>
    <property type="project" value="TreeGrafter"/>
</dbReference>
<dbReference type="PRINTS" id="PR01333">
    <property type="entry name" value="2POREKCHANEL"/>
</dbReference>
<feature type="transmembrane region" description="Helical" evidence="10">
    <location>
        <begin position="130"/>
        <end position="148"/>
    </location>
</feature>
<keyword evidence="6 10" id="KW-1133">Transmembrane helix</keyword>
<feature type="transmembrane region" description="Helical" evidence="10">
    <location>
        <begin position="96"/>
        <end position="118"/>
    </location>
</feature>
<evidence type="ECO:0000256" key="9">
    <source>
        <dbReference type="ARBA" id="ARBA00023303"/>
    </source>
</evidence>
<dbReference type="GO" id="GO:0015271">
    <property type="term" value="F:outward rectifier potassium channel activity"/>
    <property type="evidence" value="ECO:0007669"/>
    <property type="project" value="TreeGrafter"/>
</dbReference>
<dbReference type="Gene3D" id="1.10.238.10">
    <property type="entry name" value="EF-hand"/>
    <property type="match status" value="1"/>
</dbReference>
<sequence>MDDEPFLPKTLTIPEEDSQFPSGYFDLISTDVIIPIIKSTPNSSSYVNVLACSFNKNTRKLLHRSYSAPSVFTQARESSIPDSLDPRPTSKSTPMIVWQAFIGVILYVVIVVVIFLVSGRFKGTTTFKPVDALYFTVVTLCTIGFGDIVPDSAFTKLFTCVLILVGFGFIDILLNGLVTYICDRQEAVLLSAVDENRFKTYMIDRVKGRMRIRTKVCFALAAVIGCIAIGTIAAHFLENLNWVDSFYLSVTSVTTVGYGDFAFTTVTGRCFAIIWLLISTLAVARGFLYLAEFRIHKRNRIVAKWVLQKKITLEDLVAADLDNDGSISKSEFVIYKLKEMGKITEKEILQICNQFDSLDNSNCGKITIADLMEGG</sequence>
<dbReference type="Pfam" id="PF07885">
    <property type="entry name" value="Ion_trans_2"/>
    <property type="match status" value="2"/>
</dbReference>
<keyword evidence="9" id="KW-0407">Ion channel</keyword>
<evidence type="ECO:0000256" key="10">
    <source>
        <dbReference type="SAM" id="Phobius"/>
    </source>
</evidence>
<dbReference type="EMBL" id="JAAGAX010000015">
    <property type="protein sequence ID" value="KAF2290687.1"/>
    <property type="molecule type" value="Genomic_DNA"/>
</dbReference>
<evidence type="ECO:0000259" key="11">
    <source>
        <dbReference type="Pfam" id="PF07885"/>
    </source>
</evidence>
<evidence type="ECO:0000256" key="2">
    <source>
        <dbReference type="ARBA" id="ARBA00010159"/>
    </source>
</evidence>
<evidence type="ECO:0000313" key="12">
    <source>
        <dbReference type="EMBL" id="KAF2290687.1"/>
    </source>
</evidence>
<keyword evidence="13" id="KW-1185">Reference proteome</keyword>
<dbReference type="AlphaFoldDB" id="A0A6A6KPU7"/>
<dbReference type="Proteomes" id="UP000467840">
    <property type="component" value="Chromosome 2"/>
</dbReference>
<comment type="subcellular location">
    <subcellularLocation>
        <location evidence="1">Membrane</location>
        <topology evidence="1">Multi-pass membrane protein</topology>
    </subcellularLocation>
</comment>
<dbReference type="SUPFAM" id="SSF81324">
    <property type="entry name" value="Voltage-gated potassium channels"/>
    <property type="match status" value="2"/>
</dbReference>
<dbReference type="InterPro" id="IPR011992">
    <property type="entry name" value="EF-hand-dom_pair"/>
</dbReference>
<dbReference type="SUPFAM" id="SSF47473">
    <property type="entry name" value="EF-hand"/>
    <property type="match status" value="1"/>
</dbReference>
<evidence type="ECO:0000256" key="1">
    <source>
        <dbReference type="ARBA" id="ARBA00004141"/>
    </source>
</evidence>
<comment type="similarity">
    <text evidence="2">Belongs to the two pore domain potassium channel (TC 1.A.1.7) family.</text>
</comment>
<feature type="domain" description="Potassium channel" evidence="11">
    <location>
        <begin position="106"/>
        <end position="181"/>
    </location>
</feature>
<gene>
    <name evidence="12" type="ORF">GH714_015007</name>
</gene>
<dbReference type="InterPro" id="IPR013099">
    <property type="entry name" value="K_chnl_dom"/>
</dbReference>
<dbReference type="FunFam" id="1.10.287.70:FF:000138">
    <property type="entry name" value="Two-pore potassium channel 2-like"/>
    <property type="match status" value="1"/>
</dbReference>
<keyword evidence="8 10" id="KW-0472">Membrane</keyword>
<dbReference type="PROSITE" id="PS00018">
    <property type="entry name" value="EF_HAND_1"/>
    <property type="match status" value="1"/>
</dbReference>
<dbReference type="GO" id="GO:0005774">
    <property type="term" value="C:vacuolar membrane"/>
    <property type="evidence" value="ECO:0007669"/>
    <property type="project" value="UniProtKB-ARBA"/>
</dbReference>
<evidence type="ECO:0000256" key="7">
    <source>
        <dbReference type="ARBA" id="ARBA00023065"/>
    </source>
</evidence>